<name>A0A0G3H3N5_9CORY</name>
<dbReference type="AlphaFoldDB" id="A0A0G3H3N5"/>
<evidence type="ECO:0000313" key="1">
    <source>
        <dbReference type="EMBL" id="AKK05697.1"/>
    </source>
</evidence>
<dbReference type="PATRIC" id="fig|571915.4.peg.1450"/>
<gene>
    <name evidence="1" type="ORF">CMUST_06815</name>
</gene>
<protein>
    <submittedName>
        <fullName evidence="1">Uncharacterized protein</fullName>
    </submittedName>
</protein>
<evidence type="ECO:0000313" key="2">
    <source>
        <dbReference type="Proteomes" id="UP000035199"/>
    </source>
</evidence>
<dbReference type="SUPFAM" id="SSF56436">
    <property type="entry name" value="C-type lectin-like"/>
    <property type="match status" value="1"/>
</dbReference>
<dbReference type="STRING" id="571915.CMUST_06815"/>
<dbReference type="InterPro" id="IPR016187">
    <property type="entry name" value="CTDL_fold"/>
</dbReference>
<dbReference type="KEGG" id="cmv:CMUST_06815"/>
<dbReference type="EMBL" id="CP011542">
    <property type="protein sequence ID" value="AKK05697.1"/>
    <property type="molecule type" value="Genomic_DNA"/>
</dbReference>
<accession>A0A0G3H3N5</accession>
<proteinExistence type="predicted"/>
<sequence>MAPAIASTSTEGLSELMDKTKLSKPTYAALSRDEQVKLLRQIAEHTGTTLIETQEFSRFGRSTFTGIFRHPRSLDSEFVFVPGAEVNLGWDGFTEEPREEMWLDFARDNGAGTDEEIRAAAASPEFRTKITELLRTHTTAMEHCTIAPMLVERAARVPCWREATAKEVANDPEIQELIAEAEKMGVVSSELDETVLITRDDKSAPWRIELFVELYYDELQEAAESDGFSLLTLREWEYLAGGGCRTLAPWSESLDFESITGIRPDGENYPSSAFLSTVEETLIKPNFFGLEIAYNPYRYELVSDGIDVARKGGDGGTGYCGDAGVAWSFFPVTPYFVDYTHEKGSEENNFVTSYDTYRRILRLA</sequence>
<reference evidence="1 2" key="1">
    <citation type="journal article" date="2015" name="Genome Announc.">
        <title>Complete Genome Sequence of the Type Strain Corynebacterium mustelae DSM 45274, Isolated from Various Tissues of a Male Ferret with Lethal Sepsis.</title>
        <authorList>
            <person name="Ruckert C."/>
            <person name="Eimer J."/>
            <person name="Winkler A."/>
            <person name="Tauch A."/>
        </authorList>
    </citation>
    <scope>NUCLEOTIDE SEQUENCE [LARGE SCALE GENOMIC DNA]</scope>
    <source>
        <strain evidence="1 2">DSM 45274</strain>
    </source>
</reference>
<organism evidence="1 2">
    <name type="scientific">Corynebacterium mustelae</name>
    <dbReference type="NCBI Taxonomy" id="571915"/>
    <lineage>
        <taxon>Bacteria</taxon>
        <taxon>Bacillati</taxon>
        <taxon>Actinomycetota</taxon>
        <taxon>Actinomycetes</taxon>
        <taxon>Mycobacteriales</taxon>
        <taxon>Corynebacteriaceae</taxon>
        <taxon>Corynebacterium</taxon>
    </lineage>
</organism>
<keyword evidence="2" id="KW-1185">Reference proteome</keyword>
<reference evidence="2" key="2">
    <citation type="submission" date="2015-05" db="EMBL/GenBank/DDBJ databases">
        <title>Complete genome sequence of Corynebacterium mustelae DSM 45274, isolated from various tissues of a male ferret with lethal sepsis.</title>
        <authorList>
            <person name="Ruckert C."/>
            <person name="Albersmeier A."/>
            <person name="Winkler A."/>
            <person name="Tauch A."/>
        </authorList>
    </citation>
    <scope>NUCLEOTIDE SEQUENCE [LARGE SCALE GENOMIC DNA]</scope>
    <source>
        <strain evidence="2">DSM 45274</strain>
    </source>
</reference>
<dbReference type="Proteomes" id="UP000035199">
    <property type="component" value="Chromosome"/>
</dbReference>